<dbReference type="GO" id="GO:0050660">
    <property type="term" value="F:flavin adenine dinucleotide binding"/>
    <property type="evidence" value="ECO:0007669"/>
    <property type="project" value="InterPro"/>
</dbReference>
<keyword evidence="4" id="KW-0521">NADP</keyword>
<evidence type="ECO:0000256" key="4">
    <source>
        <dbReference type="ARBA" id="ARBA00022857"/>
    </source>
</evidence>
<proteinExistence type="inferred from homology"/>
<organism evidence="6">
    <name type="scientific">freshwater metagenome</name>
    <dbReference type="NCBI Taxonomy" id="449393"/>
    <lineage>
        <taxon>unclassified sequences</taxon>
        <taxon>metagenomes</taxon>
        <taxon>ecological metagenomes</taxon>
    </lineage>
</organism>
<sequence>MPSSTTAQRVCVIGAGAAGLEAVRVLRDAGHDVVAHDRSDRAGGHWHTDYEALHLITPRDVSCFDGVPMPAHYPLFPSREQVIDYLDGFAAEHDLLAHVRFGTEVTAVTSPDDGVSGWDVTTGSGTEHFDAVVVANGHHWDARLPAMASDFTGRSLHSSQYRSVADVEGTRVLVVGAGNSGCDLAVDAANARLDVSIAMRHGQVFQPKTFFGRGRNQLPFLAKLPGWAAERVQRALVRISVGSPSDYPGLQEPVTRNLNQQLPVVNDLLLYWLQHGRITARPGVVDVSGREVFFADDTSAEFDTVLWATGFRVSLPFLAPEQLTWSGGVPLRVGGMVVPVGTSRLYTVGLASPRGAQFPVFSAQAALVARLLGLEGRTARPLHTELLAAGAPDDRVDVLRPLWTAATARAHRVLDALPTTDRTAPLQEALR</sequence>
<dbReference type="Pfam" id="PF00743">
    <property type="entry name" value="FMO-like"/>
    <property type="match status" value="1"/>
</dbReference>
<gene>
    <name evidence="6" type="ORF">UFOPK3609_01386</name>
</gene>
<dbReference type="PRINTS" id="PR00370">
    <property type="entry name" value="FMOXYGENASE"/>
</dbReference>
<dbReference type="InterPro" id="IPR050346">
    <property type="entry name" value="FMO-like"/>
</dbReference>
<protein>
    <submittedName>
        <fullName evidence="6">Unannotated protein</fullName>
    </submittedName>
</protein>
<evidence type="ECO:0000256" key="2">
    <source>
        <dbReference type="ARBA" id="ARBA00022630"/>
    </source>
</evidence>
<keyword evidence="5" id="KW-0560">Oxidoreductase</keyword>
<dbReference type="Gene3D" id="3.50.50.60">
    <property type="entry name" value="FAD/NAD(P)-binding domain"/>
    <property type="match status" value="1"/>
</dbReference>
<evidence type="ECO:0000313" key="6">
    <source>
        <dbReference type="EMBL" id="CAB4921017.1"/>
    </source>
</evidence>
<dbReference type="InterPro" id="IPR000960">
    <property type="entry name" value="Flavin_mOase"/>
</dbReference>
<keyword evidence="3" id="KW-0274">FAD</keyword>
<dbReference type="AlphaFoldDB" id="A0A6J7HIY1"/>
<evidence type="ECO:0000256" key="1">
    <source>
        <dbReference type="ARBA" id="ARBA00009183"/>
    </source>
</evidence>
<dbReference type="SUPFAM" id="SSF51905">
    <property type="entry name" value="FAD/NAD(P)-binding domain"/>
    <property type="match status" value="2"/>
</dbReference>
<dbReference type="GO" id="GO:0004499">
    <property type="term" value="F:N,N-dimethylaniline monooxygenase activity"/>
    <property type="evidence" value="ECO:0007669"/>
    <property type="project" value="InterPro"/>
</dbReference>
<evidence type="ECO:0000256" key="3">
    <source>
        <dbReference type="ARBA" id="ARBA00022827"/>
    </source>
</evidence>
<dbReference type="PANTHER" id="PTHR23023">
    <property type="entry name" value="DIMETHYLANILINE MONOOXYGENASE"/>
    <property type="match status" value="1"/>
</dbReference>
<evidence type="ECO:0000256" key="5">
    <source>
        <dbReference type="ARBA" id="ARBA00023002"/>
    </source>
</evidence>
<accession>A0A6J7HIY1</accession>
<comment type="similarity">
    <text evidence="1">Belongs to the FMO family.</text>
</comment>
<dbReference type="PIRSF" id="PIRSF000332">
    <property type="entry name" value="FMO"/>
    <property type="match status" value="1"/>
</dbReference>
<dbReference type="InterPro" id="IPR020946">
    <property type="entry name" value="Flavin_mOase-like"/>
</dbReference>
<dbReference type="EMBL" id="CAFBMQ010000224">
    <property type="protein sequence ID" value="CAB4921017.1"/>
    <property type="molecule type" value="Genomic_DNA"/>
</dbReference>
<reference evidence="6" key="1">
    <citation type="submission" date="2020-05" db="EMBL/GenBank/DDBJ databases">
        <authorList>
            <person name="Chiriac C."/>
            <person name="Salcher M."/>
            <person name="Ghai R."/>
            <person name="Kavagutti S V."/>
        </authorList>
    </citation>
    <scope>NUCLEOTIDE SEQUENCE</scope>
</reference>
<keyword evidence="2" id="KW-0285">Flavoprotein</keyword>
<dbReference type="GO" id="GO:0050661">
    <property type="term" value="F:NADP binding"/>
    <property type="evidence" value="ECO:0007669"/>
    <property type="project" value="InterPro"/>
</dbReference>
<dbReference type="InterPro" id="IPR036188">
    <property type="entry name" value="FAD/NAD-bd_sf"/>
</dbReference>
<name>A0A6J7HIY1_9ZZZZ</name>